<accession>A0A2H0YN82</accession>
<feature type="chain" id="PRO_5013715613" description="BZIP domain-containing protein" evidence="2">
    <location>
        <begin position="22"/>
        <end position="138"/>
    </location>
</feature>
<dbReference type="SUPFAM" id="SSF75704">
    <property type="entry name" value="Mitotic arrest deficient-like 1, Mad1"/>
    <property type="match status" value="1"/>
</dbReference>
<feature type="coiled-coil region" evidence="1">
    <location>
        <begin position="92"/>
        <end position="135"/>
    </location>
</feature>
<proteinExistence type="predicted"/>
<keyword evidence="2" id="KW-0732">Signal</keyword>
<evidence type="ECO:0000256" key="1">
    <source>
        <dbReference type="SAM" id="Coils"/>
    </source>
</evidence>
<protein>
    <recommendedName>
        <fullName evidence="5">BZIP domain-containing protein</fullName>
    </recommendedName>
</protein>
<evidence type="ECO:0000256" key="2">
    <source>
        <dbReference type="SAM" id="SignalP"/>
    </source>
</evidence>
<dbReference type="EMBL" id="PEYC01000048">
    <property type="protein sequence ID" value="PIS39948.1"/>
    <property type="molecule type" value="Genomic_DNA"/>
</dbReference>
<evidence type="ECO:0008006" key="5">
    <source>
        <dbReference type="Google" id="ProtNLM"/>
    </source>
</evidence>
<keyword evidence="1" id="KW-0175">Coiled coil</keyword>
<gene>
    <name evidence="3" type="ORF">COT32_02370</name>
</gene>
<comment type="caution">
    <text evidence="3">The sequence shown here is derived from an EMBL/GenBank/DDBJ whole genome shotgun (WGS) entry which is preliminary data.</text>
</comment>
<dbReference type="Proteomes" id="UP000231472">
    <property type="component" value="Unassembled WGS sequence"/>
</dbReference>
<evidence type="ECO:0000313" key="3">
    <source>
        <dbReference type="EMBL" id="PIS39948.1"/>
    </source>
</evidence>
<reference evidence="4" key="1">
    <citation type="submission" date="2017-09" db="EMBL/GenBank/DDBJ databases">
        <title>Depth-based differentiation of microbial function through sediment-hosted aquifers and enrichment of novel symbionts in the deep terrestrial subsurface.</title>
        <authorList>
            <person name="Probst A.J."/>
            <person name="Ladd B."/>
            <person name="Jarett J.K."/>
            <person name="Geller-Mcgrath D.E."/>
            <person name="Sieber C.M.K."/>
            <person name="Emerson J.B."/>
            <person name="Anantharaman K."/>
            <person name="Thomas B.C."/>
            <person name="Malmstrom R."/>
            <person name="Stieglmeier M."/>
            <person name="Klingl A."/>
            <person name="Woyke T."/>
            <person name="Ryan C.M."/>
            <person name="Banfield J.F."/>
        </authorList>
    </citation>
    <scope>NUCLEOTIDE SEQUENCE [LARGE SCALE GENOMIC DNA]</scope>
</reference>
<feature type="signal peptide" evidence="2">
    <location>
        <begin position="1"/>
        <end position="21"/>
    </location>
</feature>
<dbReference type="AlphaFoldDB" id="A0A2H0YN82"/>
<evidence type="ECO:0000313" key="4">
    <source>
        <dbReference type="Proteomes" id="UP000231472"/>
    </source>
</evidence>
<organism evidence="3 4">
    <name type="scientific">Candidatus Nealsonbacteria bacterium CG08_land_8_20_14_0_20_36_22</name>
    <dbReference type="NCBI Taxonomy" id="1974704"/>
    <lineage>
        <taxon>Bacteria</taxon>
        <taxon>Candidatus Nealsoniibacteriota</taxon>
    </lineage>
</organism>
<sequence length="138" mass="15702">MKRLMIAVIVVVMSVSGQALAGSWAGVLGNYPSYYGGIYGGDYGYGLGGIISEVGRIQVANRVIDLAEKQQRQQSYVVREYVPVVNNQYFEDVRIKGKIQHLEDENQKLQQEVNKLKLELEKLRLQQEIQQRQKQSTK</sequence>
<name>A0A2H0YN82_9BACT</name>